<dbReference type="OrthoDB" id="2679563at2"/>
<sequence length="253" mass="28718">MKMKVLLTIAITGMLLLTGCQNKDEETNSHSVHEDSSDVVKTPKVEIIGSEHVDPNKEATIGANVYYGEDLVDDAEVTFEITDPAGASEKIEAALIENGYYEVTYTFIENGIYEVIAHTNVKSYHTMPKMTVQVGEGHSEKGEVERESGHEHHHRSIEVITDDLTGFIFNKEQQLTTTILENDQPFPHAKVRFEIWANGEEKHEFIDANEGEEEGTYQSLYTFRKTGEYNITVHVEKEEIHEHVELHVDVKEE</sequence>
<accession>A0A1L3MNS7</accession>
<dbReference type="STRING" id="1547283.A9C19_04165"/>
<evidence type="ECO:0000259" key="1">
    <source>
        <dbReference type="Pfam" id="PF13115"/>
    </source>
</evidence>
<feature type="domain" description="YtkA-like" evidence="1">
    <location>
        <begin position="42"/>
        <end position="118"/>
    </location>
</feature>
<name>A0A1L3MNS7_9BACI</name>
<keyword evidence="3" id="KW-1185">Reference proteome</keyword>
<evidence type="ECO:0000313" key="3">
    <source>
        <dbReference type="Proteomes" id="UP000181936"/>
    </source>
</evidence>
<organism evidence="2 3">
    <name type="scientific">Bacillus weihaiensis</name>
    <dbReference type="NCBI Taxonomy" id="1547283"/>
    <lineage>
        <taxon>Bacteria</taxon>
        <taxon>Bacillati</taxon>
        <taxon>Bacillota</taxon>
        <taxon>Bacilli</taxon>
        <taxon>Bacillales</taxon>
        <taxon>Bacillaceae</taxon>
        <taxon>Bacillus</taxon>
    </lineage>
</organism>
<feature type="domain" description="YtkA-like" evidence="1">
    <location>
        <begin position="173"/>
        <end position="234"/>
    </location>
</feature>
<dbReference type="PROSITE" id="PS50194">
    <property type="entry name" value="FILAMIN_REPEAT"/>
    <property type="match status" value="1"/>
</dbReference>
<reference evidence="2 3" key="1">
    <citation type="journal article" date="2016" name="Sci. Rep.">
        <title>Complete genome sequence and transcriptomic analysis of a novel marine strain Bacillus weihaiensis reveals the mechanism of brown algae degradation.</title>
        <authorList>
            <person name="Zhu Y."/>
            <person name="Chen P."/>
            <person name="Bao Y."/>
            <person name="Men Y."/>
            <person name="Zeng Y."/>
            <person name="Yang J."/>
            <person name="Sun J."/>
            <person name="Sun Y."/>
        </authorList>
    </citation>
    <scope>NUCLEOTIDE SEQUENCE [LARGE SCALE GENOMIC DNA]</scope>
    <source>
        <strain evidence="2 3">Alg07</strain>
    </source>
</reference>
<dbReference type="Proteomes" id="UP000181936">
    <property type="component" value="Chromosome"/>
</dbReference>
<dbReference type="Pfam" id="PF13115">
    <property type="entry name" value="YtkA"/>
    <property type="match status" value="2"/>
</dbReference>
<dbReference type="InterPro" id="IPR013783">
    <property type="entry name" value="Ig-like_fold"/>
</dbReference>
<dbReference type="PROSITE" id="PS51257">
    <property type="entry name" value="PROKAR_LIPOPROTEIN"/>
    <property type="match status" value="1"/>
</dbReference>
<dbReference type="SUPFAM" id="SSF81296">
    <property type="entry name" value="E set domains"/>
    <property type="match status" value="1"/>
</dbReference>
<dbReference type="InterPro" id="IPR014756">
    <property type="entry name" value="Ig_E-set"/>
</dbReference>
<evidence type="ECO:0000313" key="2">
    <source>
        <dbReference type="EMBL" id="APH03995.1"/>
    </source>
</evidence>
<dbReference type="InterPro" id="IPR032693">
    <property type="entry name" value="YtkA-like_dom"/>
</dbReference>
<dbReference type="EMBL" id="CP016020">
    <property type="protein sequence ID" value="APH03995.1"/>
    <property type="molecule type" value="Genomic_DNA"/>
</dbReference>
<dbReference type="Gene3D" id="2.60.40.10">
    <property type="entry name" value="Immunoglobulins"/>
    <property type="match status" value="1"/>
</dbReference>
<dbReference type="RefSeq" id="WP_072578789.1">
    <property type="nucleotide sequence ID" value="NZ_CP016020.1"/>
</dbReference>
<dbReference type="InterPro" id="IPR017868">
    <property type="entry name" value="Filamin/ABP280_repeat-like"/>
</dbReference>
<proteinExistence type="predicted"/>
<protein>
    <recommendedName>
        <fullName evidence="1">YtkA-like domain-containing protein</fullName>
    </recommendedName>
</protein>
<gene>
    <name evidence="2" type="ORF">A9C19_04165</name>
</gene>
<dbReference type="AlphaFoldDB" id="A0A1L3MNS7"/>
<dbReference type="KEGG" id="bwh:A9C19_04165"/>